<evidence type="ECO:0000256" key="2">
    <source>
        <dbReference type="PROSITE-ProRule" id="PRU00124"/>
    </source>
</evidence>
<dbReference type="Proteomes" id="UP000549394">
    <property type="component" value="Unassembled WGS sequence"/>
</dbReference>
<comment type="caution">
    <text evidence="4">The sequence shown here is derived from an EMBL/GenBank/DDBJ whole genome shotgun (WGS) entry which is preliminary data.</text>
</comment>
<evidence type="ECO:0000256" key="3">
    <source>
        <dbReference type="SAM" id="SignalP"/>
    </source>
</evidence>
<dbReference type="SUPFAM" id="SSF57424">
    <property type="entry name" value="LDL receptor-like module"/>
    <property type="match status" value="1"/>
</dbReference>
<sequence>MFNLLMLANAINLILSDSDHESCNLDEDVQRRYIEIDDVQRQDLKRPQSWGYCNEENMYICSDGKKIDCNLRCDGKNDCGQFSDEGIFADCWFGEILKCFECEIIGETTKDVNNCRKPKSSGLTRVDYKSLFCVSILGGIQFRSNLHLDEKMV</sequence>
<dbReference type="InterPro" id="IPR002172">
    <property type="entry name" value="LDrepeatLR_classA_rpt"/>
</dbReference>
<evidence type="ECO:0000256" key="1">
    <source>
        <dbReference type="ARBA" id="ARBA00023157"/>
    </source>
</evidence>
<keyword evidence="1 2" id="KW-1015">Disulfide bond</keyword>
<feature type="disulfide bond" evidence="2">
    <location>
        <begin position="61"/>
        <end position="79"/>
    </location>
</feature>
<dbReference type="EMBL" id="CAJFCJ010000007">
    <property type="protein sequence ID" value="CAD5117528.1"/>
    <property type="molecule type" value="Genomic_DNA"/>
</dbReference>
<feature type="signal peptide" evidence="3">
    <location>
        <begin position="1"/>
        <end position="16"/>
    </location>
</feature>
<dbReference type="InterPro" id="IPR036055">
    <property type="entry name" value="LDL_receptor-like_sf"/>
</dbReference>
<organism evidence="4 5">
    <name type="scientific">Dimorphilus gyrociliatus</name>
    <dbReference type="NCBI Taxonomy" id="2664684"/>
    <lineage>
        <taxon>Eukaryota</taxon>
        <taxon>Metazoa</taxon>
        <taxon>Spiralia</taxon>
        <taxon>Lophotrochozoa</taxon>
        <taxon>Annelida</taxon>
        <taxon>Polychaeta</taxon>
        <taxon>Polychaeta incertae sedis</taxon>
        <taxon>Dinophilidae</taxon>
        <taxon>Dimorphilus</taxon>
    </lineage>
</organism>
<dbReference type="Gene3D" id="4.10.400.10">
    <property type="entry name" value="Low-density Lipoprotein Receptor"/>
    <property type="match status" value="1"/>
</dbReference>
<dbReference type="OrthoDB" id="19606at2759"/>
<protein>
    <submittedName>
        <fullName evidence="4">DgyrCDS6293</fullName>
    </submittedName>
</protein>
<reference evidence="4 5" key="1">
    <citation type="submission" date="2020-08" db="EMBL/GenBank/DDBJ databases">
        <authorList>
            <person name="Hejnol A."/>
        </authorList>
    </citation>
    <scope>NUCLEOTIDE SEQUENCE [LARGE SCALE GENOMIC DNA]</scope>
</reference>
<dbReference type="PROSITE" id="PS50068">
    <property type="entry name" value="LDLRA_2"/>
    <property type="match status" value="1"/>
</dbReference>
<keyword evidence="5" id="KW-1185">Reference proteome</keyword>
<evidence type="ECO:0000313" key="4">
    <source>
        <dbReference type="EMBL" id="CAD5117528.1"/>
    </source>
</evidence>
<keyword evidence="3" id="KW-0732">Signal</keyword>
<name>A0A7I8VMM8_9ANNE</name>
<comment type="caution">
    <text evidence="2">Lacks conserved residue(s) required for the propagation of feature annotation.</text>
</comment>
<feature type="chain" id="PRO_5029824985" evidence="3">
    <location>
        <begin position="17"/>
        <end position="153"/>
    </location>
</feature>
<evidence type="ECO:0000313" key="5">
    <source>
        <dbReference type="Proteomes" id="UP000549394"/>
    </source>
</evidence>
<accession>A0A7I8VMM8</accession>
<proteinExistence type="predicted"/>
<dbReference type="AlphaFoldDB" id="A0A7I8VMM8"/>
<gene>
    <name evidence="4" type="ORF">DGYR_LOCUS6047</name>
</gene>